<feature type="non-terminal residue" evidence="1">
    <location>
        <position position="1"/>
    </location>
</feature>
<dbReference type="Proteomes" id="UP000198883">
    <property type="component" value="Unassembled WGS sequence"/>
</dbReference>
<accession>A0A1H7YQ89</accession>
<sequence length="38" mass="4247">GEISKWDIEARDIDHGTSQTPITEPVEVLGVWARDLVL</sequence>
<organism evidence="1 2">
    <name type="scientific">Phocoenobacter skyensis</name>
    <dbReference type="NCBI Taxonomy" id="97481"/>
    <lineage>
        <taxon>Bacteria</taxon>
        <taxon>Pseudomonadati</taxon>
        <taxon>Pseudomonadota</taxon>
        <taxon>Gammaproteobacteria</taxon>
        <taxon>Pasteurellales</taxon>
        <taxon>Pasteurellaceae</taxon>
        <taxon>Phocoenobacter</taxon>
    </lineage>
</organism>
<evidence type="ECO:0000313" key="1">
    <source>
        <dbReference type="EMBL" id="SEM47359.1"/>
    </source>
</evidence>
<name>A0A1H7YQ89_9PAST</name>
<reference evidence="2" key="1">
    <citation type="submission" date="2016-10" db="EMBL/GenBank/DDBJ databases">
        <authorList>
            <person name="Varghese N."/>
            <person name="Submissions S."/>
        </authorList>
    </citation>
    <scope>NUCLEOTIDE SEQUENCE [LARGE SCALE GENOMIC DNA]</scope>
    <source>
        <strain evidence="2">DSM 24204</strain>
    </source>
</reference>
<protein>
    <submittedName>
        <fullName evidence="1">Uncharacterized protein</fullName>
    </submittedName>
</protein>
<dbReference type="AlphaFoldDB" id="A0A1H7YQ89"/>
<proteinExistence type="predicted"/>
<evidence type="ECO:0000313" key="2">
    <source>
        <dbReference type="Proteomes" id="UP000198883"/>
    </source>
</evidence>
<dbReference type="EMBL" id="FOBN01000019">
    <property type="protein sequence ID" value="SEM47359.1"/>
    <property type="molecule type" value="Genomic_DNA"/>
</dbReference>
<gene>
    <name evidence="1" type="ORF">SAMN05444853_11954</name>
</gene>